<proteinExistence type="predicted"/>
<evidence type="ECO:0000313" key="2">
    <source>
        <dbReference type="EMBL" id="MFC5500638.1"/>
    </source>
</evidence>
<keyword evidence="1" id="KW-1133">Transmembrane helix</keyword>
<evidence type="ECO:0000256" key="1">
    <source>
        <dbReference type="SAM" id="Phobius"/>
    </source>
</evidence>
<name>A0ABW0NM26_9MICO</name>
<keyword evidence="1" id="KW-0812">Transmembrane</keyword>
<feature type="transmembrane region" description="Helical" evidence="1">
    <location>
        <begin position="48"/>
        <end position="73"/>
    </location>
</feature>
<keyword evidence="3" id="KW-1185">Reference proteome</keyword>
<protein>
    <submittedName>
        <fullName evidence="2">Multidrug ABC transporter ATPase</fullName>
    </submittedName>
</protein>
<keyword evidence="1" id="KW-0472">Membrane</keyword>
<dbReference type="Proteomes" id="UP001596039">
    <property type="component" value="Unassembled WGS sequence"/>
</dbReference>
<feature type="transmembrane region" description="Helical" evidence="1">
    <location>
        <begin position="15"/>
        <end position="36"/>
    </location>
</feature>
<reference evidence="3" key="1">
    <citation type="journal article" date="2019" name="Int. J. Syst. Evol. Microbiol.">
        <title>The Global Catalogue of Microorganisms (GCM) 10K type strain sequencing project: providing services to taxonomists for standard genome sequencing and annotation.</title>
        <authorList>
            <consortium name="The Broad Institute Genomics Platform"/>
            <consortium name="The Broad Institute Genome Sequencing Center for Infectious Disease"/>
            <person name="Wu L."/>
            <person name="Ma J."/>
        </authorList>
    </citation>
    <scope>NUCLEOTIDE SEQUENCE [LARGE SCALE GENOMIC DNA]</scope>
    <source>
        <strain evidence="3">CGMCC 4.6997</strain>
    </source>
</reference>
<sequence length="87" mass="9205">MAENTRVPLNRIERILAFVIGSVAGISIVAIAAIFVGRAMRADFTVGVWPAAAALPLIGLPLAVVLLLIFLVLTVTRRARLARDAGN</sequence>
<accession>A0ABW0NM26</accession>
<organism evidence="2 3">
    <name type="scientific">Lysinimonas soli</name>
    <dbReference type="NCBI Taxonomy" id="1074233"/>
    <lineage>
        <taxon>Bacteria</taxon>
        <taxon>Bacillati</taxon>
        <taxon>Actinomycetota</taxon>
        <taxon>Actinomycetes</taxon>
        <taxon>Micrococcales</taxon>
        <taxon>Microbacteriaceae</taxon>
        <taxon>Lysinimonas</taxon>
    </lineage>
</organism>
<dbReference type="RefSeq" id="WP_386738230.1">
    <property type="nucleotide sequence ID" value="NZ_JBHSMG010000001.1"/>
</dbReference>
<gene>
    <name evidence="2" type="ORF">ACFPJ4_00125</name>
</gene>
<dbReference type="EMBL" id="JBHSMG010000001">
    <property type="protein sequence ID" value="MFC5500638.1"/>
    <property type="molecule type" value="Genomic_DNA"/>
</dbReference>
<evidence type="ECO:0000313" key="3">
    <source>
        <dbReference type="Proteomes" id="UP001596039"/>
    </source>
</evidence>
<comment type="caution">
    <text evidence="2">The sequence shown here is derived from an EMBL/GenBank/DDBJ whole genome shotgun (WGS) entry which is preliminary data.</text>
</comment>